<feature type="compositionally biased region" description="Basic and acidic residues" evidence="3">
    <location>
        <begin position="1106"/>
        <end position="1133"/>
    </location>
</feature>
<name>W9RST2_9ROSA</name>
<feature type="domain" description="J" evidence="4">
    <location>
        <begin position="1345"/>
        <end position="1409"/>
    </location>
</feature>
<dbReference type="PROSITE" id="PS50076">
    <property type="entry name" value="DNAJ_2"/>
    <property type="match status" value="1"/>
</dbReference>
<feature type="compositionally biased region" description="Polar residues" evidence="3">
    <location>
        <begin position="808"/>
        <end position="819"/>
    </location>
</feature>
<dbReference type="STRING" id="981085.W9RST2"/>
<accession>W9RST2</accession>
<dbReference type="InterPro" id="IPR036869">
    <property type="entry name" value="J_dom_sf"/>
</dbReference>
<feature type="region of interest" description="Disordered" evidence="3">
    <location>
        <begin position="719"/>
        <end position="739"/>
    </location>
</feature>
<dbReference type="GO" id="GO:0031982">
    <property type="term" value="C:vesicle"/>
    <property type="evidence" value="ECO:0007669"/>
    <property type="project" value="TreeGrafter"/>
</dbReference>
<dbReference type="GO" id="GO:0030276">
    <property type="term" value="F:clathrin binding"/>
    <property type="evidence" value="ECO:0007669"/>
    <property type="project" value="TreeGrafter"/>
</dbReference>
<dbReference type="KEGG" id="mnt:21392358"/>
<dbReference type="GO" id="GO:0072583">
    <property type="term" value="P:clathrin-dependent endocytosis"/>
    <property type="evidence" value="ECO:0007669"/>
    <property type="project" value="TreeGrafter"/>
</dbReference>
<dbReference type="CDD" id="cd06257">
    <property type="entry name" value="DnaJ"/>
    <property type="match status" value="1"/>
</dbReference>
<feature type="compositionally biased region" description="Basic and acidic residues" evidence="3">
    <location>
        <begin position="1260"/>
        <end position="1281"/>
    </location>
</feature>
<feature type="region of interest" description="Disordered" evidence="3">
    <location>
        <begin position="789"/>
        <end position="846"/>
    </location>
</feature>
<feature type="coiled-coil region" evidence="2">
    <location>
        <begin position="971"/>
        <end position="998"/>
    </location>
</feature>
<evidence type="ECO:0000256" key="1">
    <source>
        <dbReference type="ARBA" id="ARBA00023054"/>
    </source>
</evidence>
<dbReference type="PANTHER" id="PTHR23172:SF91">
    <property type="entry name" value="J DOMAIN-CONTAINING PROTEIN"/>
    <property type="match status" value="1"/>
</dbReference>
<feature type="compositionally biased region" description="Low complexity" evidence="3">
    <location>
        <begin position="284"/>
        <end position="295"/>
    </location>
</feature>
<organism evidence="5 6">
    <name type="scientific">Morus notabilis</name>
    <dbReference type="NCBI Taxonomy" id="981085"/>
    <lineage>
        <taxon>Eukaryota</taxon>
        <taxon>Viridiplantae</taxon>
        <taxon>Streptophyta</taxon>
        <taxon>Embryophyta</taxon>
        <taxon>Tracheophyta</taxon>
        <taxon>Spermatophyta</taxon>
        <taxon>Magnoliopsida</taxon>
        <taxon>eudicotyledons</taxon>
        <taxon>Gunneridae</taxon>
        <taxon>Pentapetalae</taxon>
        <taxon>rosids</taxon>
        <taxon>fabids</taxon>
        <taxon>Rosales</taxon>
        <taxon>Moraceae</taxon>
        <taxon>Moreae</taxon>
        <taxon>Morus</taxon>
    </lineage>
</organism>
<feature type="compositionally biased region" description="Polar residues" evidence="3">
    <location>
        <begin position="296"/>
        <end position="312"/>
    </location>
</feature>
<dbReference type="FunFam" id="1.10.287.110:FF:000009">
    <property type="entry name" value="Auxilin-related protein 1"/>
    <property type="match status" value="1"/>
</dbReference>
<feature type="region of interest" description="Disordered" evidence="3">
    <location>
        <begin position="1159"/>
        <end position="1281"/>
    </location>
</feature>
<feature type="region of interest" description="Disordered" evidence="3">
    <location>
        <begin position="637"/>
        <end position="661"/>
    </location>
</feature>
<evidence type="ECO:0000256" key="2">
    <source>
        <dbReference type="SAM" id="Coils"/>
    </source>
</evidence>
<evidence type="ECO:0000259" key="4">
    <source>
        <dbReference type="PROSITE" id="PS50076"/>
    </source>
</evidence>
<keyword evidence="1 2" id="KW-0175">Coiled coil</keyword>
<feature type="compositionally biased region" description="Basic and acidic residues" evidence="3">
    <location>
        <begin position="1168"/>
        <end position="1218"/>
    </location>
</feature>
<reference evidence="6" key="1">
    <citation type="submission" date="2013-01" db="EMBL/GenBank/DDBJ databases">
        <title>Draft Genome Sequence of a Mulberry Tree, Morus notabilis C.K. Schneid.</title>
        <authorList>
            <person name="He N."/>
            <person name="Zhao S."/>
        </authorList>
    </citation>
    <scope>NUCLEOTIDE SEQUENCE</scope>
</reference>
<feature type="compositionally biased region" description="Basic and acidic residues" evidence="3">
    <location>
        <begin position="1051"/>
        <end position="1061"/>
    </location>
</feature>
<feature type="region of interest" description="Disordered" evidence="3">
    <location>
        <begin position="608"/>
        <end position="627"/>
    </location>
</feature>
<evidence type="ECO:0000313" key="6">
    <source>
        <dbReference type="Proteomes" id="UP000030645"/>
    </source>
</evidence>
<dbReference type="Gene3D" id="1.10.287.110">
    <property type="entry name" value="DnaJ domain"/>
    <property type="match status" value="1"/>
</dbReference>
<feature type="compositionally biased region" description="Polar residues" evidence="3">
    <location>
        <begin position="1073"/>
        <end position="1105"/>
    </location>
</feature>
<feature type="compositionally biased region" description="Low complexity" evidence="3">
    <location>
        <begin position="1241"/>
        <end position="1251"/>
    </location>
</feature>
<evidence type="ECO:0000313" key="5">
    <source>
        <dbReference type="EMBL" id="EXB91917.1"/>
    </source>
</evidence>
<feature type="region of interest" description="Disordered" evidence="3">
    <location>
        <begin position="106"/>
        <end position="145"/>
    </location>
</feature>
<dbReference type="GO" id="GO:0072318">
    <property type="term" value="P:clathrin coat disassembly"/>
    <property type="evidence" value="ECO:0007669"/>
    <property type="project" value="TreeGrafter"/>
</dbReference>
<sequence length="1409" mass="157297">MEYQASSVTLSKKLSNGHSFAGGSVYDGVFAAPSKFGVPNFSSRVEDYREIFGGSEPSRGSSIPFLDVPELTKGKISVDVRSSQLDYSKIFGGFGDSTFAVHYEELSGEPNKRKKSEEARTNAERSSPSEASESSNWAPGNPVLSREASHQDLNGVKKFNMSYNKVNSGNANGTSSTNGMTHIAQLNAVQGYARLIDEVTPLRRAEGDKRVFSMVKDACPENNIGEGMMEGNHFIRTTADVRAGEIGKQTSGGDVVFQNNSNWFKSNSMSTSFDRYEVGHGTRPSKLPPSSSLPSNFNLGNTCTNEDSTNADSPPYFDEEVDTNSVAATSAAALRKAIEEAQARIKMAKELMERKKASLKNGGKQSLSDGVKFDERKECKIAYTVNRSKKKTPELCKIDDPLQVFSDTRQQNTAGPCQGATNFEIREKVPSSKEFDGKTPWKKISSQVDHGWEEAEVSEVEQFFEVENTDEIWPPATEVDIPLHVSDVTRKQNVMGTGHVTEDCEVQEFVAGTKRADRETPWKELRSDQLDHGEEKADLMEAGEQFFEVDNTDRNWETILEFEEVKVMPSAYENEWKEKKIGDEVLEKAQSCGISPKPAEEEDNLGQIENGVDIPNGIRGESDRGNDGVKSMVNEEVPEHEKNARKHQVAVNEEESEEIGQASYDNDKYEENLTEFQEDVKDDKILETKGLEDIKHEEGQSRTCACVEIKKRGEEVCKEEKHEEGQSDAPEVEDNENRFVINRSSEEMIKETLNELHLGKKIAKILLRDGELEANGKFVEVGGNQKMLIGDASQEEESENRQEETCQGVETGTTGTQIDLSAGDEEKMKGALGEPGNKGNNLGAADNICKQDESENLSRHQKPILHAENDESMEVSEQLPACKEDESISEAHLETNESRNGLESVKETYDMEERDVLETDGFPQGLELTKILRPVEDTTEDFLDKLDANNIGRIYMNFFQNPNDPRQLEIVHDSRERIEELACEMEKFKDNINESEVSLNQEGDKNNTKCFDEQGWVEDGINTKGAQSSDSCEGREENVELDQETKINPCTEKDHEHHEETPVSESAEENEENCQGSLPRQNAETEGNDQATVNVEESPTSSSLQKEVELEKEGLRKIDEAKEREREREREERIAVERAIREARERAFAEACERAAAGRAAAGARQRVTAEARERVGKNAAEHNEKSVAEKASMEAKLKAERAAVERATAEARGRALEKAMSGKAASEARKQNSQFKGPCSSSSSRYPNSSNHAVSSSTERSDGAHGESAQRCKARSERHQRITERAEKALAEKNRRDLLAQKEQAERNRLAETLDIEVKRWSGGKEGNLRALLSTLQYILGPESGWQPIPLTDIITTAAVKKAYRKATLFVHPDKLQQRGANIQQKYTCEKVFDLLKEAWNKFNIEER</sequence>
<evidence type="ECO:0000256" key="3">
    <source>
        <dbReference type="SAM" id="MobiDB-lite"/>
    </source>
</evidence>
<feature type="region of interest" description="Disordered" evidence="3">
    <location>
        <begin position="279"/>
        <end position="313"/>
    </location>
</feature>
<dbReference type="OrthoDB" id="1717591at2759"/>
<dbReference type="PANTHER" id="PTHR23172">
    <property type="entry name" value="AUXILIN/CYCLIN G-ASSOCIATED KINASE-RELATED"/>
    <property type="match status" value="1"/>
</dbReference>
<dbReference type="Proteomes" id="UP000030645">
    <property type="component" value="Unassembled WGS sequence"/>
</dbReference>
<dbReference type="InterPro" id="IPR001623">
    <property type="entry name" value="DnaJ_domain"/>
</dbReference>
<feature type="region of interest" description="Disordered" evidence="3">
    <location>
        <begin position="1021"/>
        <end position="1133"/>
    </location>
</feature>
<protein>
    <submittedName>
        <fullName evidence="5">Auxilin-related protein 2</fullName>
    </submittedName>
</protein>
<keyword evidence="6" id="KW-1185">Reference proteome</keyword>
<feature type="compositionally biased region" description="Low complexity" evidence="3">
    <location>
        <begin position="124"/>
        <end position="135"/>
    </location>
</feature>
<proteinExistence type="predicted"/>
<feature type="coiled-coil region" evidence="2">
    <location>
        <begin position="331"/>
        <end position="358"/>
    </location>
</feature>
<dbReference type="GO" id="GO:0005737">
    <property type="term" value="C:cytoplasm"/>
    <property type="evidence" value="ECO:0007669"/>
    <property type="project" value="TreeGrafter"/>
</dbReference>
<dbReference type="EMBL" id="KE345057">
    <property type="protein sequence ID" value="EXB91917.1"/>
    <property type="molecule type" value="Genomic_DNA"/>
</dbReference>
<gene>
    <name evidence="5" type="ORF">L484_009010</name>
</gene>
<dbReference type="SUPFAM" id="SSF46565">
    <property type="entry name" value="Chaperone J-domain"/>
    <property type="match status" value="1"/>
</dbReference>
<dbReference type="eggNOG" id="KOG0431">
    <property type="taxonomic scope" value="Eukaryota"/>
</dbReference>